<dbReference type="InterPro" id="IPR023379">
    <property type="entry name" value="BART_dom"/>
</dbReference>
<protein>
    <recommendedName>
        <fullName evidence="4">Cilia- and flagella-associated protein 36</fullName>
    </recommendedName>
    <alternativeName>
        <fullName evidence="9">Coiled-coil domain-containing protein 104</fullName>
    </alternativeName>
</protein>
<feature type="region of interest" description="Disordered" evidence="10">
    <location>
        <begin position="520"/>
        <end position="546"/>
    </location>
</feature>
<dbReference type="Pfam" id="PF11527">
    <property type="entry name" value="ARL2_Bind_BART"/>
    <property type="match status" value="1"/>
</dbReference>
<dbReference type="InterPro" id="IPR042541">
    <property type="entry name" value="BART_sf"/>
</dbReference>
<evidence type="ECO:0000256" key="9">
    <source>
        <dbReference type="ARBA" id="ARBA00031593"/>
    </source>
</evidence>
<proteinExistence type="inferred from homology"/>
<feature type="compositionally biased region" description="Basic and acidic residues" evidence="10">
    <location>
        <begin position="305"/>
        <end position="318"/>
    </location>
</feature>
<feature type="region of interest" description="Disordered" evidence="10">
    <location>
        <begin position="305"/>
        <end position="424"/>
    </location>
</feature>
<evidence type="ECO:0000256" key="5">
    <source>
        <dbReference type="ARBA" id="ARBA00022490"/>
    </source>
</evidence>
<evidence type="ECO:0000256" key="6">
    <source>
        <dbReference type="ARBA" id="ARBA00023054"/>
    </source>
</evidence>
<evidence type="ECO:0000256" key="8">
    <source>
        <dbReference type="ARBA" id="ARBA00023273"/>
    </source>
</evidence>
<dbReference type="OrthoDB" id="441328at2759"/>
<feature type="compositionally biased region" description="Basic residues" evidence="10">
    <location>
        <begin position="376"/>
        <end position="387"/>
    </location>
</feature>
<dbReference type="EMBL" id="CDMY01000929">
    <property type="protein sequence ID" value="CEM37227.1"/>
    <property type="molecule type" value="Genomic_DNA"/>
</dbReference>
<keyword evidence="6" id="KW-0175">Coiled coil</keyword>
<keyword evidence="5" id="KW-0963">Cytoplasm</keyword>
<name>A0A0G4H106_VITBC</name>
<dbReference type="Gene3D" id="1.20.1520.10">
    <property type="entry name" value="ADP-ribosylation factor-like 2-binding protein, domain"/>
    <property type="match status" value="1"/>
</dbReference>
<keyword evidence="13" id="KW-1185">Reference proteome</keyword>
<feature type="compositionally biased region" description="Basic and acidic residues" evidence="10">
    <location>
        <begin position="481"/>
        <end position="494"/>
    </location>
</feature>
<feature type="compositionally biased region" description="Acidic residues" evidence="10">
    <location>
        <begin position="284"/>
        <end position="295"/>
    </location>
</feature>
<feature type="region of interest" description="Disordered" evidence="10">
    <location>
        <begin position="277"/>
        <end position="296"/>
    </location>
</feature>
<dbReference type="PANTHER" id="PTHR21532:SF0">
    <property type="entry name" value="CILIA- AND FLAGELLA-ASSOCIATED PROTEIN 36"/>
    <property type="match status" value="1"/>
</dbReference>
<feature type="compositionally biased region" description="Low complexity" evidence="10">
    <location>
        <begin position="1"/>
        <end position="23"/>
    </location>
</feature>
<reference evidence="12 13" key="1">
    <citation type="submission" date="2014-11" db="EMBL/GenBank/DDBJ databases">
        <authorList>
            <person name="Zhu J."/>
            <person name="Qi W."/>
            <person name="Song R."/>
        </authorList>
    </citation>
    <scope>NUCLEOTIDE SEQUENCE [LARGE SCALE GENOMIC DNA]</scope>
</reference>
<sequence length="595" mass="67048">MRFNFFRGRGGNRAATPTSDNAPSAPPPPQSTGPRHPAPGHLVPASAAPPRHPRRGQEKGGEAEELDWVADYIVEFLKSPEWIIPLQNFIDEQCIIFDNEEENKFTYTQCHQDFQNLVDTLLTNHLMGEVGITAEQFEKVCAKMMAAHAEFTQRRSAPLAPPSPDDNPELIRNYRHYRLHQLLVEQLLSIDDFLCFKAMMVRRNMELECQALDMLRREYALGEGYDTPGPSDAPEKPGKGKGEDVKGEAVEDEWHYYEDEERELQEALRLSRELYEKDHHDDSGEYDDDDDEDDELQRALEESIRDEEERILREERKAAQQQQQEEAGDAPASPPPAAAAAAAAAAVSARAAVPDTFVDASFPPVPLGEDNELKPPKTKKEKRKKSPRPLTPSSAPDEPLSSSAAEPSLPPLKGAGGHGMEGIVLPKLTPHEIAMLQGEAYQRRQRAHEAMQSHIDGHLGVDRSEPSGAPKDLFASLGLNARRDAGDRKEPTAEELAQRMEHLRRQRDVLLAKKKEEREKQLVLYQQRKTPQRPESGDKSVDAKLQSVQESLLKMAADSDKKDEKDEELLGFEEMLRRQELTRKLKEEMLDKGRQ</sequence>
<organism evidence="12 13">
    <name type="scientific">Vitrella brassicaformis (strain CCMP3155)</name>
    <dbReference type="NCBI Taxonomy" id="1169540"/>
    <lineage>
        <taxon>Eukaryota</taxon>
        <taxon>Sar</taxon>
        <taxon>Alveolata</taxon>
        <taxon>Colpodellida</taxon>
        <taxon>Vitrellaceae</taxon>
        <taxon>Vitrella</taxon>
    </lineage>
</organism>
<dbReference type="PANTHER" id="PTHR21532">
    <property type="entry name" value="PHOSPHODIESTERASE HL"/>
    <property type="match status" value="1"/>
</dbReference>
<dbReference type="InterPro" id="IPR003903">
    <property type="entry name" value="UIM_dom"/>
</dbReference>
<dbReference type="Proteomes" id="UP000041254">
    <property type="component" value="Unassembled WGS sequence"/>
</dbReference>
<evidence type="ECO:0000256" key="1">
    <source>
        <dbReference type="ARBA" id="ARBA00004138"/>
    </source>
</evidence>
<dbReference type="VEuPathDB" id="CryptoDB:Vbra_6493"/>
<gene>
    <name evidence="12" type="ORF">Vbra_6493</name>
</gene>
<evidence type="ECO:0000256" key="7">
    <source>
        <dbReference type="ARBA" id="ARBA00023069"/>
    </source>
</evidence>
<dbReference type="InParanoid" id="A0A0G4H106"/>
<dbReference type="GO" id="GO:0097546">
    <property type="term" value="C:ciliary base"/>
    <property type="evidence" value="ECO:0007669"/>
    <property type="project" value="TreeGrafter"/>
</dbReference>
<evidence type="ECO:0000259" key="11">
    <source>
        <dbReference type="Pfam" id="PF11527"/>
    </source>
</evidence>
<evidence type="ECO:0000256" key="4">
    <source>
        <dbReference type="ARBA" id="ARBA00021815"/>
    </source>
</evidence>
<feature type="compositionally biased region" description="Basic and acidic residues" evidence="10">
    <location>
        <begin position="233"/>
        <end position="251"/>
    </location>
</feature>
<evidence type="ECO:0000256" key="3">
    <source>
        <dbReference type="ARBA" id="ARBA00007460"/>
    </source>
</evidence>
<accession>A0A0G4H106</accession>
<evidence type="ECO:0000313" key="13">
    <source>
        <dbReference type="Proteomes" id="UP000041254"/>
    </source>
</evidence>
<feature type="compositionally biased region" description="Low complexity" evidence="10">
    <location>
        <begin position="338"/>
        <end position="354"/>
    </location>
</feature>
<comment type="similarity">
    <text evidence="3">Belongs to the CFAP36 family.</text>
</comment>
<feature type="domain" description="BART" evidence="11">
    <location>
        <begin position="67"/>
        <end position="208"/>
    </location>
</feature>
<evidence type="ECO:0000313" key="12">
    <source>
        <dbReference type="EMBL" id="CEM37227.1"/>
    </source>
</evidence>
<evidence type="ECO:0000256" key="2">
    <source>
        <dbReference type="ARBA" id="ARBA00004496"/>
    </source>
</evidence>
<dbReference type="PROSITE" id="PS50330">
    <property type="entry name" value="UIM"/>
    <property type="match status" value="1"/>
</dbReference>
<feature type="region of interest" description="Disordered" evidence="10">
    <location>
        <begin position="437"/>
        <end position="494"/>
    </location>
</feature>
<feature type="compositionally biased region" description="Low complexity" evidence="10">
    <location>
        <begin position="319"/>
        <end position="331"/>
    </location>
</feature>
<feature type="compositionally biased region" description="Basic and acidic residues" evidence="10">
    <location>
        <begin position="447"/>
        <end position="465"/>
    </location>
</feature>
<feature type="compositionally biased region" description="Low complexity" evidence="10">
    <location>
        <begin position="392"/>
        <end position="407"/>
    </location>
</feature>
<evidence type="ECO:0000256" key="10">
    <source>
        <dbReference type="SAM" id="MobiDB-lite"/>
    </source>
</evidence>
<dbReference type="AlphaFoldDB" id="A0A0G4H106"/>
<feature type="region of interest" description="Disordered" evidence="10">
    <location>
        <begin position="223"/>
        <end position="251"/>
    </location>
</feature>
<feature type="region of interest" description="Disordered" evidence="10">
    <location>
        <begin position="1"/>
        <end position="63"/>
    </location>
</feature>
<keyword evidence="8" id="KW-0966">Cell projection</keyword>
<comment type="subcellular location">
    <subcellularLocation>
        <location evidence="1">Cell projection</location>
        <location evidence="1">Cilium</location>
    </subcellularLocation>
    <subcellularLocation>
        <location evidence="2">Cytoplasm</location>
    </subcellularLocation>
</comment>
<dbReference type="GO" id="GO:0005930">
    <property type="term" value="C:axoneme"/>
    <property type="evidence" value="ECO:0007669"/>
    <property type="project" value="TreeGrafter"/>
</dbReference>
<keyword evidence="7" id="KW-0969">Cilium</keyword>
<dbReference type="OMA" id="WNITISE"/>
<dbReference type="InterPro" id="IPR038888">
    <property type="entry name" value="CFAP36"/>
</dbReference>